<gene>
    <name evidence="1" type="ORF">DB313_05615</name>
</gene>
<evidence type="ECO:0000313" key="1">
    <source>
        <dbReference type="EMBL" id="AYE36976.1"/>
    </source>
</evidence>
<keyword evidence="1" id="KW-0614">Plasmid</keyword>
<dbReference type="EMBL" id="CP028888">
    <property type="protein sequence ID" value="AYE36976.1"/>
    <property type="molecule type" value="Genomic_DNA"/>
</dbReference>
<dbReference type="InterPro" id="IPR007777">
    <property type="entry name" value="DUF685"/>
</dbReference>
<evidence type="ECO:0000313" key="2">
    <source>
        <dbReference type="Proteomes" id="UP000275571"/>
    </source>
</evidence>
<name>A0A386PN99_9SPIR</name>
<dbReference type="Proteomes" id="UP000275571">
    <property type="component" value="Plasmid cp33"/>
</dbReference>
<geneLocation type="plasmid" evidence="1 2">
    <name>cp33</name>
</geneLocation>
<dbReference type="Pfam" id="PF05085">
    <property type="entry name" value="DUF685"/>
    <property type="match status" value="1"/>
</dbReference>
<keyword evidence="2" id="KW-1185">Reference proteome</keyword>
<protein>
    <submittedName>
        <fullName evidence="1">Uncharacterized protein</fullName>
    </submittedName>
</protein>
<accession>A0A386PN99</accession>
<dbReference type="KEGG" id="btur:DB313_05615"/>
<dbReference type="AlphaFoldDB" id="A0A386PN99"/>
<proteinExistence type="predicted"/>
<reference evidence="1 2" key="1">
    <citation type="journal article" date="2018" name="Infect. Genet. Evol.">
        <title>Genome-wide analysis of Borrelia turcica and 'Candidatus Borrelia tachyglossi' shows relapsing fever-like genomes with unique genomic links to Lyme disease Borrelia.</title>
        <authorList>
            <person name="Gofton A.W."/>
            <person name="Margos G."/>
            <person name="Fingerle V."/>
            <person name="Hepner S."/>
            <person name="Loh S.M."/>
            <person name="Ryan U."/>
            <person name="Irwin P."/>
            <person name="Oskam C.L."/>
        </authorList>
    </citation>
    <scope>NUCLEOTIDE SEQUENCE [LARGE SCALE GENOMIC DNA]</scope>
    <source>
        <strain evidence="1 2">IST7</strain>
        <plasmid evidence="1">cp33</plasmid>
    </source>
</reference>
<organism evidence="1 2">
    <name type="scientific">Borrelia turcica IST7</name>
    <dbReference type="NCBI Taxonomy" id="1104446"/>
    <lineage>
        <taxon>Bacteria</taxon>
        <taxon>Pseudomonadati</taxon>
        <taxon>Spirochaetota</taxon>
        <taxon>Spirochaetia</taxon>
        <taxon>Spirochaetales</taxon>
        <taxon>Borreliaceae</taxon>
        <taxon>Borrelia</taxon>
    </lineage>
</organism>
<dbReference type="RefSeq" id="WP_120104897.1">
    <property type="nucleotide sequence ID" value="NZ_CP028888.1"/>
</dbReference>
<sequence>MSQHIDTDNEIQIKDLNKKSKAEPNDLLLLDDPLTSCNAITYKNFYEQIREATYKDLPKLIEYLEKIDTIQDLKEDTSLEEINLNRGNIPTGRKEIIFYLDYSTKKIIPITLKTFAYKIYKHLFGVASQQDSDKTAVSNATQANDWKDDDLVTLLRRENGTLFKATYRDFFKKVKGELINTATKDTAINSNEDNICFYEKDKNRISITTFKRLVDAIISHYTTNENNIDTSYEKITFFDSKNYKFNAYNIDSLKKALDLATYETKANANAKYETKENANKTYVKKSYANSEYETKANVNNHYLKKTDASSVYETKANATKTYLPKASALVVYETKDNANNTYVKKSDASSVYETKANVNNTYVKKSEGITNGNLKLRLKDTFKNTYKASSITSTHQFILRNTSDNDIEILDFPVWLQGAPDDFGGTRTLNNDSHTNEGEYGKTHITLKLETRNETEIRIPQRFKNNSDAYIYLKISVQPIFYSSRGEKDNVKRVFVKFNDESAKREVFQFDAWGQKAHYSDGSYVGHIFPLYNGWYKIITLSDNTLDLIQV</sequence>